<dbReference type="AlphaFoldDB" id="A0A0U5CWN5"/>
<dbReference type="InterPro" id="IPR032885">
    <property type="entry name" value="Mre11_archaea-type"/>
</dbReference>
<evidence type="ECO:0000313" key="4">
    <source>
        <dbReference type="EMBL" id="CQH52051.1"/>
    </source>
</evidence>
<keyword evidence="1" id="KW-0227">DNA damage</keyword>
<dbReference type="GO" id="GO:0000403">
    <property type="term" value="F:Y-form DNA binding"/>
    <property type="evidence" value="ECO:0007669"/>
    <property type="project" value="UniProtKB-UniRule"/>
</dbReference>
<dbReference type="HAMAP" id="MF_02044">
    <property type="entry name" value="Mre11"/>
    <property type="match status" value="1"/>
</dbReference>
<proteinExistence type="inferred from homology"/>
<dbReference type="EMBL" id="LN831302">
    <property type="protein sequence ID" value="CQH52051.1"/>
    <property type="molecule type" value="Genomic_DNA"/>
</dbReference>
<protein>
    <recommendedName>
        <fullName evidence="1">DNA double-strand break repair protein Mre11</fullName>
        <ecNumber evidence="1">3.1.-.-</ecNumber>
    </recommendedName>
</protein>
<dbReference type="GO" id="GO:0045027">
    <property type="term" value="F:DNA end binding"/>
    <property type="evidence" value="ECO:0007669"/>
    <property type="project" value="UniProtKB-UniRule"/>
</dbReference>
<feature type="binding site" evidence="1">
    <location>
        <position position="183"/>
    </location>
    <ligand>
        <name>Mn(2+)</name>
        <dbReference type="ChEBI" id="CHEBI:29035"/>
        <label>1</label>
    </ligand>
</feature>
<comment type="activity regulation">
    <text evidence="1">Nuclease activity is regulated by Rad50.</text>
</comment>
<dbReference type="NCBIfam" id="NF041030">
    <property type="entry name" value="Mre11_Halo"/>
    <property type="match status" value="1"/>
</dbReference>
<dbReference type="InterPro" id="IPR050535">
    <property type="entry name" value="DNA_Repair-Maintenance_Comp"/>
</dbReference>
<keyword evidence="1" id="KW-0255">Endonuclease</keyword>
<reference evidence="5" key="1">
    <citation type="journal article" date="2016" name="Environ. Microbiol.">
        <title>The complete genome of a viable archaeum isolated from 123-million-year-old rock salt.</title>
        <authorList>
            <person name="Jaakkola S.T."/>
            <person name="Pfeiffer F."/>
            <person name="Ravantti J.J."/>
            <person name="Guo Q."/>
            <person name="Liu Y."/>
            <person name="Chen X."/>
            <person name="Ma H."/>
            <person name="Yang C."/>
            <person name="Oksanen H.M."/>
            <person name="Bamford D.H."/>
        </authorList>
    </citation>
    <scope>NUCLEOTIDE SEQUENCE</scope>
    <source>
        <strain evidence="5">JI20-1</strain>
    </source>
</reference>
<dbReference type="GO" id="GO:0006302">
    <property type="term" value="P:double-strand break repair"/>
    <property type="evidence" value="ECO:0007669"/>
    <property type="project" value="UniProtKB-UniRule"/>
</dbReference>
<dbReference type="InterPro" id="IPR029052">
    <property type="entry name" value="Metallo-depent_PP-like"/>
</dbReference>
<feature type="binding site" evidence="1">
    <location>
        <position position="150"/>
    </location>
    <ligand>
        <name>Mn(2+)</name>
        <dbReference type="ChEBI" id="CHEBI:29035"/>
        <label>2</label>
    </ligand>
</feature>
<dbReference type="PANTHER" id="PTHR30337:SF0">
    <property type="entry name" value="NUCLEASE SBCCD SUBUNIT D"/>
    <property type="match status" value="1"/>
</dbReference>
<evidence type="ECO:0000259" key="3">
    <source>
        <dbReference type="Pfam" id="PF12850"/>
    </source>
</evidence>
<dbReference type="SUPFAM" id="SSF56300">
    <property type="entry name" value="Metallo-dependent phosphatases"/>
    <property type="match status" value="1"/>
</dbReference>
<feature type="compositionally biased region" description="Basic and acidic residues" evidence="2">
    <location>
        <begin position="345"/>
        <end position="359"/>
    </location>
</feature>
<dbReference type="InterPro" id="IPR054879">
    <property type="entry name" value="Mre11_Halo"/>
</dbReference>
<dbReference type="GO" id="GO:0030145">
    <property type="term" value="F:manganese ion binding"/>
    <property type="evidence" value="ECO:0007669"/>
    <property type="project" value="UniProtKB-UniRule"/>
</dbReference>
<comment type="caution">
    <text evidence="1">Lacks conserved residue(s) required for the propagation of feature annotation.</text>
</comment>
<feature type="binding site" evidence="1">
    <location>
        <position position="11"/>
    </location>
    <ligand>
        <name>Mn(2+)</name>
        <dbReference type="ChEBI" id="CHEBI:29035"/>
        <label>1</label>
    </ligand>
</feature>
<keyword evidence="1" id="KW-0269">Exonuclease</keyword>
<comment type="function">
    <text evidence="1">Part of the Rad50/Mre11 complex, which is involved in the early steps of DNA double-strand break (DSB) repair. Mre11 binds to DSB ends and has both double-stranded 3'-5' exonuclease activity and single-stranded endonuclease activity.</text>
</comment>
<dbReference type="GO" id="GO:0004519">
    <property type="term" value="F:endonuclease activity"/>
    <property type="evidence" value="ECO:0007669"/>
    <property type="project" value="UniProtKB-UniRule"/>
</dbReference>
<dbReference type="InterPro" id="IPR024654">
    <property type="entry name" value="Calcineurin-like_PHP_lpxH"/>
</dbReference>
<keyword evidence="5" id="KW-1185">Reference proteome</keyword>
<gene>
    <name evidence="1 4" type="primary">mre11</name>
    <name evidence="4" type="ORF">HHUB_1802</name>
</gene>
<comment type="similarity">
    <text evidence="1">Belongs to the MRE11/RAD32 family.</text>
</comment>
<dbReference type="OrthoDB" id="11638at2157"/>
<dbReference type="Proteomes" id="UP000066737">
    <property type="component" value="Chromosome I"/>
</dbReference>
<feature type="compositionally biased region" description="Acidic residues" evidence="2">
    <location>
        <begin position="360"/>
        <end position="376"/>
    </location>
</feature>
<dbReference type="PANTHER" id="PTHR30337">
    <property type="entry name" value="COMPONENT OF ATP-DEPENDENT DSDNA EXONUCLEASE"/>
    <property type="match status" value="1"/>
</dbReference>
<feature type="domain" description="Calcineurin-like phosphoesterase" evidence="3">
    <location>
        <begin position="3"/>
        <end position="221"/>
    </location>
</feature>
<keyword evidence="1 4" id="KW-0378">Hydrolase</keyword>
<name>A0A0U5CWN5_9EURY</name>
<dbReference type="GeneID" id="26658480"/>
<dbReference type="STRING" id="1407499.HHUB_1802"/>
<feature type="active site" description="Proton donor" evidence="1">
    <location>
        <position position="86"/>
    </location>
</feature>
<evidence type="ECO:0000313" key="5">
    <source>
        <dbReference type="Proteomes" id="UP000066737"/>
    </source>
</evidence>
<feature type="binding site" evidence="1">
    <location>
        <position position="50"/>
    </location>
    <ligand>
        <name>Mn(2+)</name>
        <dbReference type="ChEBI" id="CHEBI:29035"/>
        <label>2</label>
    </ligand>
</feature>
<comment type="subunit">
    <text evidence="1">Homodimer. Forms a heterotetramer composed of two Mre11 subunits and two Rad50 subunits.</text>
</comment>
<keyword evidence="1" id="KW-0479">Metal-binding</keyword>
<feature type="compositionally biased region" description="Polar residues" evidence="2">
    <location>
        <begin position="377"/>
        <end position="388"/>
    </location>
</feature>
<evidence type="ECO:0000256" key="2">
    <source>
        <dbReference type="SAM" id="MobiDB-lite"/>
    </source>
</evidence>
<dbReference type="Gene3D" id="3.60.21.10">
    <property type="match status" value="1"/>
</dbReference>
<dbReference type="EC" id="3.1.-.-" evidence="1"/>
<accession>A0A0U5CWN5</accession>
<feature type="binding site" evidence="1">
    <location>
        <position position="50"/>
    </location>
    <ligand>
        <name>Mn(2+)</name>
        <dbReference type="ChEBI" id="CHEBI:29035"/>
        <label>1</label>
    </ligand>
</feature>
<dbReference type="Pfam" id="PF12850">
    <property type="entry name" value="Metallophos_2"/>
    <property type="match status" value="1"/>
</dbReference>
<dbReference type="GO" id="GO:0008408">
    <property type="term" value="F:3'-5' exonuclease activity"/>
    <property type="evidence" value="ECO:0007669"/>
    <property type="project" value="UniProtKB-UniRule"/>
</dbReference>
<feature type="binding site" evidence="1">
    <location>
        <position position="85"/>
    </location>
    <ligand>
        <name>Mn(2+)</name>
        <dbReference type="ChEBI" id="CHEBI:29035"/>
        <label>2</label>
    </ligand>
</feature>
<keyword evidence="1" id="KW-0234">DNA repair</keyword>
<feature type="region of interest" description="Disordered" evidence="2">
    <location>
        <begin position="345"/>
        <end position="388"/>
    </location>
</feature>
<comment type="cofactor">
    <cofactor evidence="1">
        <name>Mn(2+)</name>
        <dbReference type="ChEBI" id="CHEBI:29035"/>
    </cofactor>
    <text evidence="1">Binds 2 manganese ions per subunit.</text>
</comment>
<evidence type="ECO:0000256" key="1">
    <source>
        <dbReference type="HAMAP-Rule" id="MF_02044"/>
    </source>
</evidence>
<feature type="binding site" evidence="1">
    <location>
        <position position="9"/>
    </location>
    <ligand>
        <name>Mn(2+)</name>
        <dbReference type="ChEBI" id="CHEBI:29035"/>
        <label>1</label>
    </ligand>
</feature>
<sequence length="388" mass="43307">MARVIHTGDTHLGYRQYHSPERRQDFLDAFESVVEDAVAADVDAVVHAGDLYHDRRPGLRDILGTIDVLRPLREAGIPFLAIVGNHEGTRDAQWLDLFETLGLAERLDETGRRVGDTTFYGLDYVPESKRADLDYEFEEPDAEHTALVSHGLFTPFAHANWDLDAVLGESNVDFDAVLLGDNHAAQQAQVGDTWVTYCGSTERASASERDPRGYNLVEFDDGDVAISRKGIETRDFVFVDVELRPEDGTEYVRERLRERDVEDAVVVVTVEGDGDTVTPADVERFGDERGALLTRVNDRREVETDEDVEVSFADPDEAVRERVREMGLSEAGLDVDDTVRDLDVADSNVRERVKQRVEDVLDDEPSAGADTDDESAEQAQATTMEDFS</sequence>
<dbReference type="RefSeq" id="WP_059056280.1">
    <property type="nucleotide sequence ID" value="NZ_CEML01000002.1"/>
</dbReference>
<dbReference type="KEGG" id="hhb:Hhub_1802"/>
<keyword evidence="1" id="KW-0540">Nuclease</keyword>
<organism evidence="4 5">
    <name type="scientific">Halobacterium hubeiense</name>
    <dbReference type="NCBI Taxonomy" id="1407499"/>
    <lineage>
        <taxon>Archaea</taxon>
        <taxon>Methanobacteriati</taxon>
        <taxon>Methanobacteriota</taxon>
        <taxon>Stenosarchaea group</taxon>
        <taxon>Halobacteria</taxon>
        <taxon>Halobacteriales</taxon>
        <taxon>Halobacteriaceae</taxon>
        <taxon>Halobacterium</taxon>
    </lineage>
</organism>
<keyword evidence="1" id="KW-0464">Manganese</keyword>